<name>A0A803MED2_CHEQI</name>
<dbReference type="Proteomes" id="UP000596660">
    <property type="component" value="Unplaced"/>
</dbReference>
<accession>A0A803MED2</accession>
<organism evidence="2 3">
    <name type="scientific">Chenopodium quinoa</name>
    <name type="common">Quinoa</name>
    <dbReference type="NCBI Taxonomy" id="63459"/>
    <lineage>
        <taxon>Eukaryota</taxon>
        <taxon>Viridiplantae</taxon>
        <taxon>Streptophyta</taxon>
        <taxon>Embryophyta</taxon>
        <taxon>Tracheophyta</taxon>
        <taxon>Spermatophyta</taxon>
        <taxon>Magnoliopsida</taxon>
        <taxon>eudicotyledons</taxon>
        <taxon>Gunneridae</taxon>
        <taxon>Pentapetalae</taxon>
        <taxon>Caryophyllales</taxon>
        <taxon>Chenopodiaceae</taxon>
        <taxon>Chenopodioideae</taxon>
        <taxon>Atripliceae</taxon>
        <taxon>Chenopodium</taxon>
    </lineage>
</organism>
<evidence type="ECO:0000256" key="1">
    <source>
        <dbReference type="SAM" id="MobiDB-lite"/>
    </source>
</evidence>
<evidence type="ECO:0000313" key="3">
    <source>
        <dbReference type="Proteomes" id="UP000596660"/>
    </source>
</evidence>
<proteinExistence type="predicted"/>
<keyword evidence="3" id="KW-1185">Reference proteome</keyword>
<dbReference type="AlphaFoldDB" id="A0A803MED2"/>
<feature type="compositionally biased region" description="Polar residues" evidence="1">
    <location>
        <begin position="47"/>
        <end position="66"/>
    </location>
</feature>
<feature type="region of interest" description="Disordered" evidence="1">
    <location>
        <begin position="47"/>
        <end position="71"/>
    </location>
</feature>
<dbReference type="EnsemblPlants" id="AUR62027825-RA">
    <property type="protein sequence ID" value="AUR62027825-RA:cds"/>
    <property type="gene ID" value="AUR62027825"/>
</dbReference>
<dbReference type="Gramene" id="AUR62027825-RA">
    <property type="protein sequence ID" value="AUR62027825-RA:cds"/>
    <property type="gene ID" value="AUR62027825"/>
</dbReference>
<reference evidence="2" key="1">
    <citation type="journal article" date="2017" name="Nature">
        <title>The genome of Chenopodium quinoa.</title>
        <authorList>
            <person name="Jarvis D.E."/>
            <person name="Ho Y.S."/>
            <person name="Lightfoot D.J."/>
            <person name="Schmoeckel S.M."/>
            <person name="Li B."/>
            <person name="Borm T.J.A."/>
            <person name="Ohyanagi H."/>
            <person name="Mineta K."/>
            <person name="Michell C.T."/>
            <person name="Saber N."/>
            <person name="Kharbatia N.M."/>
            <person name="Rupper R.R."/>
            <person name="Sharp A.R."/>
            <person name="Dally N."/>
            <person name="Boughton B.A."/>
            <person name="Woo Y.H."/>
            <person name="Gao G."/>
            <person name="Schijlen E.G.W.M."/>
            <person name="Guo X."/>
            <person name="Momin A.A."/>
            <person name="Negrao S."/>
            <person name="Al-Babili S."/>
            <person name="Gehring C."/>
            <person name="Roessner U."/>
            <person name="Jung C."/>
            <person name="Murphy K."/>
            <person name="Arold S.T."/>
            <person name="Gojobori T."/>
            <person name="van der Linden C.G."/>
            <person name="van Loo E.N."/>
            <person name="Jellen E.N."/>
            <person name="Maughan P.J."/>
            <person name="Tester M."/>
        </authorList>
    </citation>
    <scope>NUCLEOTIDE SEQUENCE [LARGE SCALE GENOMIC DNA]</scope>
    <source>
        <strain evidence="2">cv. PI 614886</strain>
    </source>
</reference>
<evidence type="ECO:0000313" key="2">
    <source>
        <dbReference type="EnsemblPlants" id="AUR62027825-RA:cds"/>
    </source>
</evidence>
<reference evidence="2" key="2">
    <citation type="submission" date="2021-03" db="UniProtKB">
        <authorList>
            <consortium name="EnsemblPlants"/>
        </authorList>
    </citation>
    <scope>IDENTIFICATION</scope>
</reference>
<sequence>MKSDNLFGCGEKQRRNLDSGLVKTMDSFWANLEIPVHDQRTITFQQRFDQSSSGDESEPSNFGVNQNDRHPRDVIVRVEPTPEITAKSPIQDIMKGLSESGRMIRLPRSHSTGHSLVEDSERFTLRLPDEVRNKLVNDGNNNQLCGLPAAIVSPRIGYRVSSVGCGTMQGKPDRWRFSMSPPFISRPGGILRSPINLLKSMRSPNKSPLHHVGRCNDIGERSSDRLWANPITLQHLESEDNNQKS</sequence>
<protein>
    <submittedName>
        <fullName evidence="2">Uncharacterized protein</fullName>
    </submittedName>
</protein>